<dbReference type="AlphaFoldDB" id="A0AAP0WUU8"/>
<dbReference type="Proteomes" id="UP001415857">
    <property type="component" value="Unassembled WGS sequence"/>
</dbReference>
<dbReference type="PANTHER" id="PTHR47076:SF1">
    <property type="entry name" value="NHL DOMAIN PROTEIN"/>
    <property type="match status" value="1"/>
</dbReference>
<name>A0AAP0WUU8_LIQFO</name>
<dbReference type="EMBL" id="JBBPBK010000008">
    <property type="protein sequence ID" value="KAK9280312.1"/>
    <property type="molecule type" value="Genomic_DNA"/>
</dbReference>
<proteinExistence type="predicted"/>
<reference evidence="1 2" key="1">
    <citation type="journal article" date="2024" name="Plant J.">
        <title>Genome sequences and population genomics reveal climatic adaptation and genomic divergence between two closely related sweetgum species.</title>
        <authorList>
            <person name="Xu W.Q."/>
            <person name="Ren C.Q."/>
            <person name="Zhang X.Y."/>
            <person name="Comes H.P."/>
            <person name="Liu X.H."/>
            <person name="Li Y.G."/>
            <person name="Kettle C.J."/>
            <person name="Jalonen R."/>
            <person name="Gaisberger H."/>
            <person name="Ma Y.Z."/>
            <person name="Qiu Y.X."/>
        </authorList>
    </citation>
    <scope>NUCLEOTIDE SEQUENCE [LARGE SCALE GENOMIC DNA]</scope>
    <source>
        <strain evidence="1">Hangzhou</strain>
    </source>
</reference>
<evidence type="ECO:0000313" key="2">
    <source>
        <dbReference type="Proteomes" id="UP001415857"/>
    </source>
</evidence>
<protein>
    <recommendedName>
        <fullName evidence="3">Stress induced protein</fullName>
    </recommendedName>
</protein>
<accession>A0AAP0WUU8</accession>
<dbReference type="PANTHER" id="PTHR47076">
    <property type="entry name" value="NHL DOMAIN PROTEIN"/>
    <property type="match status" value="1"/>
</dbReference>
<organism evidence="1 2">
    <name type="scientific">Liquidambar formosana</name>
    <name type="common">Formosan gum</name>
    <dbReference type="NCBI Taxonomy" id="63359"/>
    <lineage>
        <taxon>Eukaryota</taxon>
        <taxon>Viridiplantae</taxon>
        <taxon>Streptophyta</taxon>
        <taxon>Embryophyta</taxon>
        <taxon>Tracheophyta</taxon>
        <taxon>Spermatophyta</taxon>
        <taxon>Magnoliopsida</taxon>
        <taxon>eudicotyledons</taxon>
        <taxon>Gunneridae</taxon>
        <taxon>Pentapetalae</taxon>
        <taxon>Saxifragales</taxon>
        <taxon>Altingiaceae</taxon>
        <taxon>Liquidambar</taxon>
    </lineage>
</organism>
<evidence type="ECO:0000313" key="1">
    <source>
        <dbReference type="EMBL" id="KAK9280312.1"/>
    </source>
</evidence>
<sequence length="159" mass="18549">MATPQEKAASISELSPLEENDDCVEDDYEETFTGCGCGWLWQLCFRRKHGSYRYLLQQQGEKRESWFVEKVKKVKQVSEVVAGPKWKNFIRRFRGYCNNNNNNNNNNKRRMHQFQYDPRSYALNFDDGVIDREVDGAHLGFSARFAAPIKINNGELGRD</sequence>
<gene>
    <name evidence="1" type="ORF">L1049_014000</name>
</gene>
<evidence type="ECO:0008006" key="3">
    <source>
        <dbReference type="Google" id="ProtNLM"/>
    </source>
</evidence>
<comment type="caution">
    <text evidence="1">The sequence shown here is derived from an EMBL/GenBank/DDBJ whole genome shotgun (WGS) entry which is preliminary data.</text>
</comment>
<keyword evidence="2" id="KW-1185">Reference proteome</keyword>